<evidence type="ECO:0000256" key="1">
    <source>
        <dbReference type="ARBA" id="ARBA00022801"/>
    </source>
</evidence>
<proteinExistence type="predicted"/>
<evidence type="ECO:0000259" key="3">
    <source>
        <dbReference type="PROSITE" id="PS51194"/>
    </source>
</evidence>
<dbReference type="InterPro" id="IPR014001">
    <property type="entry name" value="Helicase_ATP-bd"/>
</dbReference>
<sequence length="458" mass="53003">MNYQEFLESKKKIKETDGIDIELDDLNPVLFDYQKAIVKKALKKKRFALFEACGMGKTLQQLEWAHKVNKETNMPVLILAPLGVTVQTAYEEAPLLGYEVKVLRDDFSIDNGLYITNYEQLDNIDTNLFAGIVLDESSVLKNFTGKTRVQLTNAFKNTKYRLCCTATPAPNDLMELLNHADFLGIMTTAQALATYFINDMKTGSYRLKGHATKDFYKWCCNWSINIESPKDLGYEADYYVLPKLIEQNIMIDIDVIDDDFEHGLFREIGTSATSFHKEKNRTADVRAKKCAEIAMKDNEQYLIWCDTNLEADLLKKYIPEAVEVRGSDKPQRKERCALNFKNGKIRVLISKPKIFGYGMNFQKCHNVIFCGLTYSYENYHQALRRIYRFGQKQDVYSYIVLGTTEMHILETVNKKKELQHNLKNQMDMSVQEIQLLNFEGKEVNEVFQLQKIEIPNFL</sequence>
<dbReference type="InterPro" id="IPR001650">
    <property type="entry name" value="Helicase_C-like"/>
</dbReference>
<reference evidence="5" key="1">
    <citation type="submission" date="2020-09" db="EMBL/GenBank/DDBJ databases">
        <title>Complete genome sequencing of Faecalibacillus intestinalis strain 14EGH31.</title>
        <authorList>
            <person name="Sakamoto M."/>
            <person name="Murakami T."/>
            <person name="Mori H."/>
        </authorList>
    </citation>
    <scope>NUCLEOTIDE SEQUENCE [LARGE SCALE GENOMIC DNA]</scope>
    <source>
        <strain evidence="5">14EGH31</strain>
    </source>
</reference>
<dbReference type="PANTHER" id="PTHR45766:SF6">
    <property type="entry name" value="SWI_SNF-RELATED MATRIX-ASSOCIATED ACTIN-DEPENDENT REGULATOR OF CHROMATIN SUBFAMILY A-LIKE PROTEIN 1"/>
    <property type="match status" value="1"/>
</dbReference>
<dbReference type="Gene3D" id="3.40.50.300">
    <property type="entry name" value="P-loop containing nucleotide triphosphate hydrolases"/>
    <property type="match status" value="2"/>
</dbReference>
<organism evidence="4 5">
    <name type="scientific">Faecalibacillus intestinalis</name>
    <dbReference type="NCBI Taxonomy" id="1982626"/>
    <lineage>
        <taxon>Bacteria</taxon>
        <taxon>Bacillati</taxon>
        <taxon>Bacillota</taxon>
        <taxon>Erysipelotrichia</taxon>
        <taxon>Erysipelotrichales</taxon>
        <taxon>Coprobacillaceae</taxon>
        <taxon>Faecalibacillus</taxon>
    </lineage>
</organism>
<evidence type="ECO:0000259" key="2">
    <source>
        <dbReference type="PROSITE" id="PS51192"/>
    </source>
</evidence>
<dbReference type="Proteomes" id="UP000593842">
    <property type="component" value="Chromosome"/>
</dbReference>
<dbReference type="RefSeq" id="WP_117814252.1">
    <property type="nucleotide sequence ID" value="NZ_AP024085.1"/>
</dbReference>
<dbReference type="SMART" id="SM00490">
    <property type="entry name" value="HELICc"/>
    <property type="match status" value="1"/>
</dbReference>
<dbReference type="Pfam" id="PF00271">
    <property type="entry name" value="Helicase_C"/>
    <property type="match status" value="1"/>
</dbReference>
<dbReference type="SMART" id="SM00487">
    <property type="entry name" value="DEXDc"/>
    <property type="match status" value="1"/>
</dbReference>
<dbReference type="KEGG" id="fit:Fi14EGH31_11340"/>
<dbReference type="GO" id="GO:0016787">
    <property type="term" value="F:hydrolase activity"/>
    <property type="evidence" value="ECO:0007669"/>
    <property type="project" value="UniProtKB-KW"/>
</dbReference>
<dbReference type="SUPFAM" id="SSF52540">
    <property type="entry name" value="P-loop containing nucleoside triphosphate hydrolases"/>
    <property type="match status" value="2"/>
</dbReference>
<dbReference type="InterPro" id="IPR027417">
    <property type="entry name" value="P-loop_NTPase"/>
</dbReference>
<name>A0A7I8DXQ7_9FIRM</name>
<dbReference type="EMBL" id="AP024085">
    <property type="protein sequence ID" value="BCL57422.1"/>
    <property type="molecule type" value="Genomic_DNA"/>
</dbReference>
<evidence type="ECO:0000313" key="5">
    <source>
        <dbReference type="Proteomes" id="UP000593842"/>
    </source>
</evidence>
<evidence type="ECO:0008006" key="6">
    <source>
        <dbReference type="Google" id="ProtNLM"/>
    </source>
</evidence>
<feature type="domain" description="Helicase ATP-binding" evidence="2">
    <location>
        <begin position="38"/>
        <end position="186"/>
    </location>
</feature>
<dbReference type="PROSITE" id="PS51194">
    <property type="entry name" value="HELICASE_CTER"/>
    <property type="match status" value="1"/>
</dbReference>
<evidence type="ECO:0000313" key="4">
    <source>
        <dbReference type="EMBL" id="BCL57422.1"/>
    </source>
</evidence>
<keyword evidence="1" id="KW-0378">Hydrolase</keyword>
<dbReference type="GeneID" id="70579568"/>
<dbReference type="AlphaFoldDB" id="A0A7I8DXQ7"/>
<protein>
    <recommendedName>
        <fullName evidence="6">Helicase</fullName>
    </recommendedName>
</protein>
<dbReference type="PANTHER" id="PTHR45766">
    <property type="entry name" value="DNA ANNEALING HELICASE AND ENDONUCLEASE ZRANB3 FAMILY MEMBER"/>
    <property type="match status" value="1"/>
</dbReference>
<feature type="domain" description="Helicase C-terminal" evidence="3">
    <location>
        <begin position="286"/>
        <end position="434"/>
    </location>
</feature>
<dbReference type="GO" id="GO:0031297">
    <property type="term" value="P:replication fork processing"/>
    <property type="evidence" value="ECO:0007669"/>
    <property type="project" value="TreeGrafter"/>
</dbReference>
<dbReference type="GO" id="GO:0005524">
    <property type="term" value="F:ATP binding"/>
    <property type="evidence" value="ECO:0007669"/>
    <property type="project" value="InterPro"/>
</dbReference>
<dbReference type="GO" id="GO:0006281">
    <property type="term" value="P:DNA repair"/>
    <property type="evidence" value="ECO:0007669"/>
    <property type="project" value="TreeGrafter"/>
</dbReference>
<gene>
    <name evidence="4" type="ORF">Fi14EGH31_11340</name>
</gene>
<dbReference type="PROSITE" id="PS51192">
    <property type="entry name" value="HELICASE_ATP_BIND_1"/>
    <property type="match status" value="1"/>
</dbReference>
<accession>A0A7I8DXQ7</accession>